<evidence type="ECO:0000256" key="3">
    <source>
        <dbReference type="ARBA" id="ARBA00022679"/>
    </source>
</evidence>
<gene>
    <name evidence="5" type="ORF">A2988_04415</name>
</gene>
<evidence type="ECO:0000313" key="5">
    <source>
        <dbReference type="EMBL" id="OGD34712.1"/>
    </source>
</evidence>
<dbReference type="Pfam" id="PF00535">
    <property type="entry name" value="Glycos_transf_2"/>
    <property type="match status" value="1"/>
</dbReference>
<keyword evidence="3" id="KW-0808">Transferase</keyword>
<organism evidence="5 6">
    <name type="scientific">Candidatus Azambacteria bacterium RIFCSPLOWO2_01_FULL_46_25</name>
    <dbReference type="NCBI Taxonomy" id="1797298"/>
    <lineage>
        <taxon>Bacteria</taxon>
        <taxon>Candidatus Azamiibacteriota</taxon>
    </lineage>
</organism>
<dbReference type="InterPro" id="IPR001173">
    <property type="entry name" value="Glyco_trans_2-like"/>
</dbReference>
<dbReference type="PANTHER" id="PTHR43179">
    <property type="entry name" value="RHAMNOSYLTRANSFERASE WBBL"/>
    <property type="match status" value="1"/>
</dbReference>
<dbReference type="SUPFAM" id="SSF53448">
    <property type="entry name" value="Nucleotide-diphospho-sugar transferases"/>
    <property type="match status" value="1"/>
</dbReference>
<dbReference type="EMBL" id="MEYS01000001">
    <property type="protein sequence ID" value="OGD34712.1"/>
    <property type="molecule type" value="Genomic_DNA"/>
</dbReference>
<reference evidence="5 6" key="1">
    <citation type="journal article" date="2016" name="Nat. Commun.">
        <title>Thousands of microbial genomes shed light on interconnected biogeochemical processes in an aquifer system.</title>
        <authorList>
            <person name="Anantharaman K."/>
            <person name="Brown C.T."/>
            <person name="Hug L.A."/>
            <person name="Sharon I."/>
            <person name="Castelle C.J."/>
            <person name="Probst A.J."/>
            <person name="Thomas B.C."/>
            <person name="Singh A."/>
            <person name="Wilkins M.J."/>
            <person name="Karaoz U."/>
            <person name="Brodie E.L."/>
            <person name="Williams K.H."/>
            <person name="Hubbard S.S."/>
            <person name="Banfield J.F."/>
        </authorList>
    </citation>
    <scope>NUCLEOTIDE SEQUENCE [LARGE SCALE GENOMIC DNA]</scope>
</reference>
<dbReference type="InterPro" id="IPR029044">
    <property type="entry name" value="Nucleotide-diphossugar_trans"/>
</dbReference>
<keyword evidence="2" id="KW-0328">Glycosyltransferase</keyword>
<comment type="caution">
    <text evidence="5">The sequence shown here is derived from an EMBL/GenBank/DDBJ whole genome shotgun (WGS) entry which is preliminary data.</text>
</comment>
<evidence type="ECO:0000313" key="6">
    <source>
        <dbReference type="Proteomes" id="UP000176650"/>
    </source>
</evidence>
<dbReference type="Proteomes" id="UP000176650">
    <property type="component" value="Unassembled WGS sequence"/>
</dbReference>
<dbReference type="AlphaFoldDB" id="A0A1F5BVS8"/>
<protein>
    <recommendedName>
        <fullName evidence="4">Glycosyltransferase 2-like domain-containing protein</fullName>
    </recommendedName>
</protein>
<dbReference type="CDD" id="cd04186">
    <property type="entry name" value="GT_2_like_c"/>
    <property type="match status" value="1"/>
</dbReference>
<dbReference type="Gene3D" id="3.90.550.10">
    <property type="entry name" value="Spore Coat Polysaccharide Biosynthesis Protein SpsA, Chain A"/>
    <property type="match status" value="1"/>
</dbReference>
<dbReference type="GO" id="GO:0016757">
    <property type="term" value="F:glycosyltransferase activity"/>
    <property type="evidence" value="ECO:0007669"/>
    <property type="project" value="UniProtKB-KW"/>
</dbReference>
<name>A0A1F5BVS8_9BACT</name>
<evidence type="ECO:0000259" key="4">
    <source>
        <dbReference type="Pfam" id="PF00535"/>
    </source>
</evidence>
<proteinExistence type="inferred from homology"/>
<dbReference type="STRING" id="1797298.A2988_04415"/>
<evidence type="ECO:0000256" key="2">
    <source>
        <dbReference type="ARBA" id="ARBA00022676"/>
    </source>
</evidence>
<sequence>MEAIKKVTIILVNYNGTNDTLACLDSLRHVDYPAYDIIVVDNASKDVQELVADVGFSFPAAKIITVPQNRGFAGGNNVGIEYALAHRSDYVLLLNNDTTVAPDFLTKLVEAAESKEQIGIVGPKIYFHAEPARIWYAGGEFSWRQGGRHLGHGEIDRYPKDARVASTRYMTGCALLIKAEVMQRIKMMPELYFLYFEDIDWSLAARKAGYDIAVAHGSHVWHKVSQSTRKMGEPVLHYYHVRNALLLAKRHAPPLAYIGMYAWSMYFYAKQLVKIAFLPSRRAIARMIIRGIEDFYQGKFGQYRP</sequence>
<dbReference type="PANTHER" id="PTHR43179:SF12">
    <property type="entry name" value="GALACTOFURANOSYLTRANSFERASE GLFT2"/>
    <property type="match status" value="1"/>
</dbReference>
<evidence type="ECO:0000256" key="1">
    <source>
        <dbReference type="ARBA" id="ARBA00006739"/>
    </source>
</evidence>
<comment type="similarity">
    <text evidence="1">Belongs to the glycosyltransferase 2 family.</text>
</comment>
<accession>A0A1F5BVS8</accession>
<feature type="domain" description="Glycosyltransferase 2-like" evidence="4">
    <location>
        <begin position="8"/>
        <end position="140"/>
    </location>
</feature>